<name>A0A443ZEE4_9PSED</name>
<evidence type="ECO:0000256" key="1">
    <source>
        <dbReference type="SAM" id="SignalP"/>
    </source>
</evidence>
<dbReference type="RefSeq" id="WP_128326481.1">
    <property type="nucleotide sequence ID" value="NZ_QJRG01000050.1"/>
</dbReference>
<dbReference type="AlphaFoldDB" id="A0A443ZEE4"/>
<dbReference type="OrthoDB" id="8926484at2"/>
<evidence type="ECO:0008006" key="4">
    <source>
        <dbReference type="Google" id="ProtNLM"/>
    </source>
</evidence>
<dbReference type="Proteomes" id="UP000288983">
    <property type="component" value="Unassembled WGS sequence"/>
</dbReference>
<feature type="signal peptide" evidence="1">
    <location>
        <begin position="1"/>
        <end position="26"/>
    </location>
</feature>
<dbReference type="EMBL" id="QJRG01000050">
    <property type="protein sequence ID" value="RWU17058.1"/>
    <property type="molecule type" value="Genomic_DNA"/>
</dbReference>
<evidence type="ECO:0000313" key="3">
    <source>
        <dbReference type="Proteomes" id="UP000288983"/>
    </source>
</evidence>
<accession>A0A443ZEE4</accession>
<reference evidence="2 3" key="1">
    <citation type="submission" date="2018-06" db="EMBL/GenBank/DDBJ databases">
        <title>Bacteria isolated from soil of Wuhan.</title>
        <authorList>
            <person name="Wei X."/>
            <person name="Chunhua H."/>
        </authorList>
    </citation>
    <scope>NUCLEOTIDE SEQUENCE [LARGE SCALE GENOMIC DNA]</scope>
    <source>
        <strain evidence="3">xwS2</strain>
    </source>
</reference>
<proteinExistence type="predicted"/>
<organism evidence="2 3">
    <name type="scientific">Pseudomonas alkylphenolica</name>
    <dbReference type="NCBI Taxonomy" id="237609"/>
    <lineage>
        <taxon>Bacteria</taxon>
        <taxon>Pseudomonadati</taxon>
        <taxon>Pseudomonadota</taxon>
        <taxon>Gammaproteobacteria</taxon>
        <taxon>Pseudomonadales</taxon>
        <taxon>Pseudomonadaceae</taxon>
        <taxon>Pseudomonas</taxon>
    </lineage>
</organism>
<protein>
    <recommendedName>
        <fullName evidence="4">Carboxypeptidase regulatory-like domain-containing protein</fullName>
    </recommendedName>
</protein>
<keyword evidence="1" id="KW-0732">Signal</keyword>
<comment type="caution">
    <text evidence="2">The sequence shown here is derived from an EMBL/GenBank/DDBJ whole genome shotgun (WGS) entry which is preliminary data.</text>
</comment>
<gene>
    <name evidence="2" type="ORF">DM813_27225</name>
</gene>
<evidence type="ECO:0000313" key="2">
    <source>
        <dbReference type="EMBL" id="RWU17058.1"/>
    </source>
</evidence>
<feature type="chain" id="PRO_5019216388" description="Carboxypeptidase regulatory-like domain-containing protein" evidence="1">
    <location>
        <begin position="27"/>
        <end position="152"/>
    </location>
</feature>
<sequence length="152" mass="16686">MNSYLKRVLHGLALVMAMLSAVPLWAAQPLTEEEPVDMSAVKLQSGEQNGISYLQGGIGIDESRAMQQTRGYNLHITLSSGTDNKYQSGAEVRVESATGQPVLTLQDVGPMLYAKLPNGHYQVLANLNGEQQRQKVVIDGTQPVEVNLHWRE</sequence>